<protein>
    <submittedName>
        <fullName evidence="1">Uncharacterized protein</fullName>
    </submittedName>
</protein>
<sequence length="249" mass="27507">MDHQINLLKMIGKLNGLSFLHTKHGDFFRKKGGASKTQIKTNPAFARTREINKEFGEISRAGKWIRTSLRHITGTESDDLVVSRLVKQLALVIKTDTTNLHGDRKVGFGLLTADGKAHLQGFNFNINSELRNVLKCNYHVDIASGVVSIPDFVTQNQLHYPVTATHCSIESAWSEIDFVSGQFNYSISPAVSLAKDLTKQSIVLTPAQPPTGNGILLVVLKVSFLREVKGRFYAVKNGAVNAMELVTIF</sequence>
<proteinExistence type="predicted"/>
<comment type="caution">
    <text evidence="1">The sequence shown here is derived from an EMBL/GenBank/DDBJ whole genome shotgun (WGS) entry which is preliminary data.</text>
</comment>
<gene>
    <name evidence="1" type="ORF">IPO85_18830</name>
</gene>
<dbReference type="AlphaFoldDB" id="A0A9D7XEV2"/>
<dbReference type="Proteomes" id="UP000808349">
    <property type="component" value="Unassembled WGS sequence"/>
</dbReference>
<organism evidence="1 2">
    <name type="scientific">Candidatus Defluviibacterium haderslevense</name>
    <dbReference type="NCBI Taxonomy" id="2981993"/>
    <lineage>
        <taxon>Bacteria</taxon>
        <taxon>Pseudomonadati</taxon>
        <taxon>Bacteroidota</taxon>
        <taxon>Saprospiria</taxon>
        <taxon>Saprospirales</taxon>
        <taxon>Saprospiraceae</taxon>
        <taxon>Candidatus Defluviibacterium</taxon>
    </lineage>
</organism>
<accession>A0A9D7XEV2</accession>
<name>A0A9D7XEV2_9BACT</name>
<dbReference type="EMBL" id="JADKFW010000021">
    <property type="protein sequence ID" value="MBK9719529.1"/>
    <property type="molecule type" value="Genomic_DNA"/>
</dbReference>
<evidence type="ECO:0000313" key="2">
    <source>
        <dbReference type="Proteomes" id="UP000808349"/>
    </source>
</evidence>
<evidence type="ECO:0000313" key="1">
    <source>
        <dbReference type="EMBL" id="MBK9719529.1"/>
    </source>
</evidence>
<reference evidence="1 2" key="1">
    <citation type="submission" date="2020-10" db="EMBL/GenBank/DDBJ databases">
        <title>Connecting structure to function with the recovery of over 1000 high-quality activated sludge metagenome-assembled genomes encoding full-length rRNA genes using long-read sequencing.</title>
        <authorList>
            <person name="Singleton C.M."/>
            <person name="Petriglieri F."/>
            <person name="Kristensen J.M."/>
            <person name="Kirkegaard R.H."/>
            <person name="Michaelsen T.Y."/>
            <person name="Andersen M.H."/>
            <person name="Karst S.M."/>
            <person name="Dueholm M.S."/>
            <person name="Nielsen P.H."/>
            <person name="Albertsen M."/>
        </authorList>
    </citation>
    <scope>NUCLEOTIDE SEQUENCE [LARGE SCALE GENOMIC DNA]</scope>
    <source>
        <strain evidence="1">Ribe_18-Q3-R11-54_BAT3C.373</strain>
    </source>
</reference>